<feature type="compositionally biased region" description="Pro residues" evidence="1">
    <location>
        <begin position="163"/>
        <end position="174"/>
    </location>
</feature>
<dbReference type="Proteomes" id="UP001166286">
    <property type="component" value="Unassembled WGS sequence"/>
</dbReference>
<comment type="caution">
    <text evidence="2">The sequence shown here is derived from an EMBL/GenBank/DDBJ whole genome shotgun (WGS) entry which is preliminary data.</text>
</comment>
<name>A0AA39QWU2_9LECA</name>
<protein>
    <submittedName>
        <fullName evidence="2">Uncharacterized protein</fullName>
    </submittedName>
</protein>
<accession>A0AA39QWU2</accession>
<evidence type="ECO:0000313" key="2">
    <source>
        <dbReference type="EMBL" id="KAK0509540.1"/>
    </source>
</evidence>
<dbReference type="EMBL" id="JAFEKC020000018">
    <property type="protein sequence ID" value="KAK0509540.1"/>
    <property type="molecule type" value="Genomic_DNA"/>
</dbReference>
<gene>
    <name evidence="2" type="ORF">JMJ35_007934</name>
</gene>
<dbReference type="AlphaFoldDB" id="A0AA39QWU2"/>
<reference evidence="2" key="1">
    <citation type="submission" date="2023-03" db="EMBL/GenBank/DDBJ databases">
        <title>Complete genome of Cladonia borealis.</title>
        <authorList>
            <person name="Park H."/>
        </authorList>
    </citation>
    <scope>NUCLEOTIDE SEQUENCE</scope>
    <source>
        <strain evidence="2">ANT050790</strain>
    </source>
</reference>
<organism evidence="2 3">
    <name type="scientific">Cladonia borealis</name>
    <dbReference type="NCBI Taxonomy" id="184061"/>
    <lineage>
        <taxon>Eukaryota</taxon>
        <taxon>Fungi</taxon>
        <taxon>Dikarya</taxon>
        <taxon>Ascomycota</taxon>
        <taxon>Pezizomycotina</taxon>
        <taxon>Lecanoromycetes</taxon>
        <taxon>OSLEUM clade</taxon>
        <taxon>Lecanoromycetidae</taxon>
        <taxon>Lecanorales</taxon>
        <taxon>Lecanorineae</taxon>
        <taxon>Cladoniaceae</taxon>
        <taxon>Cladonia</taxon>
    </lineage>
</organism>
<proteinExistence type="predicted"/>
<evidence type="ECO:0000256" key="1">
    <source>
        <dbReference type="SAM" id="MobiDB-lite"/>
    </source>
</evidence>
<evidence type="ECO:0000313" key="3">
    <source>
        <dbReference type="Proteomes" id="UP001166286"/>
    </source>
</evidence>
<keyword evidence="3" id="KW-1185">Reference proteome</keyword>
<feature type="region of interest" description="Disordered" evidence="1">
    <location>
        <begin position="155"/>
        <end position="194"/>
    </location>
</feature>
<sequence>MAPRKSKSAGLPQKALFTYTQGWVDAQEQTTLDPMKVEQQADAYHQTEGPPYDQISWHQHNHATQALENLAQEFRPSKNHQLLPAPTNNLTSQKLPHFSYEAASLHGLYVPLPSYLPPHQTLYSTDFMVSSLPLYTHQQHPLTSPQQTTYAWPRSQVPHPERTLPPLPLSPRLPPSHSLQTPGPLPEELRLSPFPGSVIPPSGTIWPSPPAGQLEALQPDKDVEKQLNGQIDWEMGCRLNSALDIGDLWDEYESILGGSAVD</sequence>